<feature type="domain" description="D-isomer specific 2-hydroxyacid dehydrogenase NAD-binding" evidence="4">
    <location>
        <begin position="107"/>
        <end position="282"/>
    </location>
</feature>
<dbReference type="GO" id="GO:0051287">
    <property type="term" value="F:NAD binding"/>
    <property type="evidence" value="ECO:0007669"/>
    <property type="project" value="InterPro"/>
</dbReference>
<dbReference type="InterPro" id="IPR050223">
    <property type="entry name" value="D-isomer_2-hydroxyacid_DH"/>
</dbReference>
<dbReference type="PANTHER" id="PTHR10996">
    <property type="entry name" value="2-HYDROXYACID DEHYDROGENASE-RELATED"/>
    <property type="match status" value="1"/>
</dbReference>
<evidence type="ECO:0000259" key="4">
    <source>
        <dbReference type="Pfam" id="PF02826"/>
    </source>
</evidence>
<gene>
    <name evidence="5" type="ORF">METZ01_LOCUS238923</name>
</gene>
<reference evidence="5" key="1">
    <citation type="submission" date="2018-05" db="EMBL/GenBank/DDBJ databases">
        <authorList>
            <person name="Lanie J.A."/>
            <person name="Ng W.-L."/>
            <person name="Kazmierczak K.M."/>
            <person name="Andrzejewski T.M."/>
            <person name="Davidsen T.M."/>
            <person name="Wayne K.J."/>
            <person name="Tettelin H."/>
            <person name="Glass J.I."/>
            <person name="Rusch D."/>
            <person name="Podicherti R."/>
            <person name="Tsui H.-C.T."/>
            <person name="Winkler M.E."/>
        </authorList>
    </citation>
    <scope>NUCLEOTIDE SEQUENCE</scope>
</reference>
<dbReference type="PANTHER" id="PTHR10996:SF178">
    <property type="entry name" value="2-HYDROXYACID DEHYDROGENASE YGL185C-RELATED"/>
    <property type="match status" value="1"/>
</dbReference>
<keyword evidence="2" id="KW-0520">NAD</keyword>
<dbReference type="AlphaFoldDB" id="A0A382HFW2"/>
<dbReference type="InterPro" id="IPR036291">
    <property type="entry name" value="NAD(P)-bd_dom_sf"/>
</dbReference>
<dbReference type="GO" id="GO:0016618">
    <property type="term" value="F:hydroxypyruvate reductase [NAD(P)H] activity"/>
    <property type="evidence" value="ECO:0007669"/>
    <property type="project" value="TreeGrafter"/>
</dbReference>
<name>A0A382HFW2_9ZZZZ</name>
<evidence type="ECO:0000256" key="1">
    <source>
        <dbReference type="ARBA" id="ARBA00023002"/>
    </source>
</evidence>
<dbReference type="EMBL" id="UINC01060982">
    <property type="protein sequence ID" value="SVB86069.1"/>
    <property type="molecule type" value="Genomic_DNA"/>
</dbReference>
<dbReference type="InterPro" id="IPR006139">
    <property type="entry name" value="D-isomer_2_OHA_DH_cat_dom"/>
</dbReference>
<dbReference type="SUPFAM" id="SSF51735">
    <property type="entry name" value="NAD(P)-binding Rossmann-fold domains"/>
    <property type="match status" value="1"/>
</dbReference>
<dbReference type="InterPro" id="IPR006140">
    <property type="entry name" value="D-isomer_DH_NAD-bd"/>
</dbReference>
<evidence type="ECO:0000313" key="5">
    <source>
        <dbReference type="EMBL" id="SVB86069.1"/>
    </source>
</evidence>
<evidence type="ECO:0000259" key="3">
    <source>
        <dbReference type="Pfam" id="PF00389"/>
    </source>
</evidence>
<dbReference type="Gene3D" id="3.40.50.720">
    <property type="entry name" value="NAD(P)-binding Rossmann-like Domain"/>
    <property type="match status" value="2"/>
</dbReference>
<dbReference type="PROSITE" id="PS00671">
    <property type="entry name" value="D_2_HYDROXYACID_DH_3"/>
    <property type="match status" value="1"/>
</dbReference>
<dbReference type="CDD" id="cd12175">
    <property type="entry name" value="2-Hacid_dh_11"/>
    <property type="match status" value="1"/>
</dbReference>
<accession>A0A382HFW2</accession>
<dbReference type="GO" id="GO:0030267">
    <property type="term" value="F:glyoxylate reductase (NADPH) activity"/>
    <property type="evidence" value="ECO:0007669"/>
    <property type="project" value="TreeGrafter"/>
</dbReference>
<organism evidence="5">
    <name type="scientific">marine metagenome</name>
    <dbReference type="NCBI Taxonomy" id="408172"/>
    <lineage>
        <taxon>unclassified sequences</taxon>
        <taxon>metagenomes</taxon>
        <taxon>ecological metagenomes</taxon>
    </lineage>
</organism>
<sequence>MNIIFHYDAGSWLEGQLQALAADGLAVSVCTEADEARFLALLPETDVLWHVLKPLHADHIHAAPRLRLIQKIGVGVNTIDLAAARARGIPVCNMPGTNSRAVAEMTLGLMLAVLRKLGALDRQLRNSGEWRSPPAWQGDLGELCGRTVGLVGFGAVPRILAPILAAMGAEVIYTGLGAKPDVPYAYLSKAELLECADIVSLHIPETDQTRHWLDSDAMAAMKPGAVLINTARGGLVEESALLDALQGGHLAGAGLDVFAAEPLAAGHALLALDNVITAPHVAWLTRETLERSLAFALENVRRLESGEPLQNQVA</sequence>
<dbReference type="InterPro" id="IPR029753">
    <property type="entry name" value="D-isomer_DH_CS"/>
</dbReference>
<dbReference type="Pfam" id="PF02826">
    <property type="entry name" value="2-Hacid_dh_C"/>
    <property type="match status" value="1"/>
</dbReference>
<dbReference type="Pfam" id="PF00389">
    <property type="entry name" value="2-Hacid_dh"/>
    <property type="match status" value="1"/>
</dbReference>
<evidence type="ECO:0000256" key="2">
    <source>
        <dbReference type="ARBA" id="ARBA00023027"/>
    </source>
</evidence>
<proteinExistence type="predicted"/>
<dbReference type="GO" id="GO:0005829">
    <property type="term" value="C:cytosol"/>
    <property type="evidence" value="ECO:0007669"/>
    <property type="project" value="TreeGrafter"/>
</dbReference>
<keyword evidence="1" id="KW-0560">Oxidoreductase</keyword>
<feature type="domain" description="D-isomer specific 2-hydroxyacid dehydrogenase catalytic" evidence="3">
    <location>
        <begin position="18"/>
        <end position="313"/>
    </location>
</feature>
<protein>
    <recommendedName>
        <fullName evidence="6">D-isomer specific 2-hydroxyacid dehydrogenase NAD-binding domain-containing protein</fullName>
    </recommendedName>
</protein>
<evidence type="ECO:0008006" key="6">
    <source>
        <dbReference type="Google" id="ProtNLM"/>
    </source>
</evidence>
<dbReference type="SUPFAM" id="SSF52283">
    <property type="entry name" value="Formate/glycerate dehydrogenase catalytic domain-like"/>
    <property type="match status" value="1"/>
</dbReference>